<keyword evidence="2" id="KW-1185">Reference proteome</keyword>
<protein>
    <submittedName>
        <fullName evidence="1">Tetratricopeptide repeat protein</fullName>
    </submittedName>
</protein>
<sequence>MSTIEYPDRHRLLAALGWMELGRPDEAERELEPLLRRPQPHPDVLELQWSILAAQQRWAEAVTVAEALVRLVPDRASGWLHRAYALRRAPQGGLEKAWAALLPAAAHFPRELLVAYNLSCYACQMGRLDEARQWLRRAFELGDRDEVKQMALQDPDLEPLRSEVEQW</sequence>
<gene>
    <name evidence="1" type="ORF">G4L39_02715</name>
</gene>
<dbReference type="Proteomes" id="UP000477311">
    <property type="component" value="Unassembled WGS sequence"/>
</dbReference>
<evidence type="ECO:0000313" key="2">
    <source>
        <dbReference type="Proteomes" id="UP000477311"/>
    </source>
</evidence>
<dbReference type="EMBL" id="JAAKYA010000014">
    <property type="protein sequence ID" value="NGO38309.1"/>
    <property type="molecule type" value="Genomic_DNA"/>
</dbReference>
<dbReference type="SUPFAM" id="SSF48452">
    <property type="entry name" value="TPR-like"/>
    <property type="match status" value="1"/>
</dbReference>
<dbReference type="InterPro" id="IPR011990">
    <property type="entry name" value="TPR-like_helical_dom_sf"/>
</dbReference>
<organism evidence="1 2">
    <name type="scientific">Limisphaera ngatamarikiensis</name>
    <dbReference type="NCBI Taxonomy" id="1324935"/>
    <lineage>
        <taxon>Bacteria</taxon>
        <taxon>Pseudomonadati</taxon>
        <taxon>Verrucomicrobiota</taxon>
        <taxon>Verrucomicrobiia</taxon>
        <taxon>Limisphaerales</taxon>
        <taxon>Limisphaeraceae</taxon>
        <taxon>Limisphaera</taxon>
    </lineage>
</organism>
<dbReference type="Gene3D" id="1.25.40.10">
    <property type="entry name" value="Tetratricopeptide repeat domain"/>
    <property type="match status" value="1"/>
</dbReference>
<proteinExistence type="predicted"/>
<dbReference type="AlphaFoldDB" id="A0A6M1RL53"/>
<evidence type="ECO:0000313" key="1">
    <source>
        <dbReference type="EMBL" id="NGO38309.1"/>
    </source>
</evidence>
<comment type="caution">
    <text evidence="1">The sequence shown here is derived from an EMBL/GenBank/DDBJ whole genome shotgun (WGS) entry which is preliminary data.</text>
</comment>
<accession>A0A6M1RL53</accession>
<reference evidence="1 2" key="1">
    <citation type="submission" date="2020-02" db="EMBL/GenBank/DDBJ databases">
        <title>Draft genome sequence of Limisphaera ngatamarikiensis NGM72.4T, a thermophilic Verrucomicrobia grouped in subdivision 3.</title>
        <authorList>
            <person name="Carere C.R."/>
            <person name="Steen J."/>
            <person name="Hugenholtz P."/>
            <person name="Stott M.B."/>
        </authorList>
    </citation>
    <scope>NUCLEOTIDE SEQUENCE [LARGE SCALE GENOMIC DNA]</scope>
    <source>
        <strain evidence="1 2">NGM72.4</strain>
    </source>
</reference>
<dbReference type="RefSeq" id="WP_165105713.1">
    <property type="nucleotide sequence ID" value="NZ_JAAKYA010000014.1"/>
</dbReference>
<dbReference type="NCBIfam" id="NF047558">
    <property type="entry name" value="TPR_END_plus"/>
    <property type="match status" value="1"/>
</dbReference>
<name>A0A6M1RL53_9BACT</name>